<evidence type="ECO:0000313" key="2">
    <source>
        <dbReference type="Proteomes" id="UP000460287"/>
    </source>
</evidence>
<dbReference type="AlphaFoldDB" id="A0A7X2MY58"/>
<protein>
    <submittedName>
        <fullName evidence="1">Uncharacterized protein</fullName>
    </submittedName>
</protein>
<dbReference type="RefSeq" id="WP_154531113.1">
    <property type="nucleotide sequence ID" value="NZ_VULX01000008.1"/>
</dbReference>
<accession>A0A7X2MY58</accession>
<evidence type="ECO:0000313" key="1">
    <source>
        <dbReference type="EMBL" id="MSR91236.1"/>
    </source>
</evidence>
<name>A0A7X2MY58_9CLOT</name>
<comment type="caution">
    <text evidence="1">The sequence shown here is derived from an EMBL/GenBank/DDBJ whole genome shotgun (WGS) entry which is preliminary data.</text>
</comment>
<proteinExistence type="predicted"/>
<sequence>MSGACIKMIGNKQTTIQHISNIIKNDINAELVSESLRTSDSMNVILLTFEKYYFRNGSMHCDEPDASINIHIIERIFASFLLSFIRYHKHTAKYTTEKIMNIYIFL</sequence>
<reference evidence="1 2" key="1">
    <citation type="submission" date="2019-08" db="EMBL/GenBank/DDBJ databases">
        <title>In-depth cultivation of the pig gut microbiome towards novel bacterial diversity and tailored functional studies.</title>
        <authorList>
            <person name="Wylensek D."/>
            <person name="Hitch T.C.A."/>
            <person name="Clavel T."/>
        </authorList>
    </citation>
    <scope>NUCLEOTIDE SEQUENCE [LARGE SCALE GENOMIC DNA]</scope>
    <source>
        <strain evidence="1 2">WCA-383-APC-5B</strain>
    </source>
</reference>
<dbReference type="Proteomes" id="UP000460287">
    <property type="component" value="Unassembled WGS sequence"/>
</dbReference>
<dbReference type="EMBL" id="VULX01000008">
    <property type="protein sequence ID" value="MSR91236.1"/>
    <property type="molecule type" value="Genomic_DNA"/>
</dbReference>
<organism evidence="1 2">
    <name type="scientific">Inconstantimicrobium porci</name>
    <dbReference type="NCBI Taxonomy" id="2652291"/>
    <lineage>
        <taxon>Bacteria</taxon>
        <taxon>Bacillati</taxon>
        <taxon>Bacillota</taxon>
        <taxon>Clostridia</taxon>
        <taxon>Eubacteriales</taxon>
        <taxon>Clostridiaceae</taxon>
        <taxon>Inconstantimicrobium</taxon>
    </lineage>
</organism>
<gene>
    <name evidence="1" type="ORF">FYJ33_07375</name>
</gene>
<keyword evidence="2" id="KW-1185">Reference proteome</keyword>